<feature type="transmembrane region" description="Helical" evidence="2">
    <location>
        <begin position="233"/>
        <end position="257"/>
    </location>
</feature>
<dbReference type="InterPro" id="IPR006076">
    <property type="entry name" value="FAD-dep_OxRdtase"/>
</dbReference>
<dbReference type="GO" id="GO:0005739">
    <property type="term" value="C:mitochondrion"/>
    <property type="evidence" value="ECO:0007669"/>
    <property type="project" value="TreeGrafter"/>
</dbReference>
<evidence type="ECO:0000313" key="4">
    <source>
        <dbReference type="EMBL" id="KAK1633434.1"/>
    </source>
</evidence>
<reference evidence="4" key="1">
    <citation type="submission" date="2021-06" db="EMBL/GenBank/DDBJ databases">
        <title>Comparative genomics, transcriptomics and evolutionary studies reveal genomic signatures of adaptation to plant cell wall in hemibiotrophic fungi.</title>
        <authorList>
            <consortium name="DOE Joint Genome Institute"/>
            <person name="Baroncelli R."/>
            <person name="Diaz J.F."/>
            <person name="Benocci T."/>
            <person name="Peng M."/>
            <person name="Battaglia E."/>
            <person name="Haridas S."/>
            <person name="Andreopoulos W."/>
            <person name="Labutti K."/>
            <person name="Pangilinan J."/>
            <person name="Floch G.L."/>
            <person name="Makela M.R."/>
            <person name="Henrissat B."/>
            <person name="Grigoriev I.V."/>
            <person name="Crouch J.A."/>
            <person name="De Vries R.P."/>
            <person name="Sukno S.A."/>
            <person name="Thon M.R."/>
        </authorList>
    </citation>
    <scope>NUCLEOTIDE SEQUENCE</scope>
    <source>
        <strain evidence="4">CBS 102054</strain>
    </source>
</reference>
<evidence type="ECO:0000256" key="1">
    <source>
        <dbReference type="SAM" id="MobiDB-lite"/>
    </source>
</evidence>
<keyword evidence="2" id="KW-1133">Transmembrane helix</keyword>
<dbReference type="PANTHER" id="PTHR13847">
    <property type="entry name" value="SARCOSINE DEHYDROGENASE-RELATED"/>
    <property type="match status" value="1"/>
</dbReference>
<evidence type="ECO:0000313" key="5">
    <source>
        <dbReference type="Proteomes" id="UP001243989"/>
    </source>
</evidence>
<evidence type="ECO:0000259" key="3">
    <source>
        <dbReference type="Pfam" id="PF01266"/>
    </source>
</evidence>
<gene>
    <name evidence="4" type="ORF">BDP81DRAFT_452509</name>
</gene>
<keyword evidence="2" id="KW-0812">Transmembrane</keyword>
<dbReference type="AlphaFoldDB" id="A0AAI9ZMM0"/>
<sequence>MVSKTTYEPLLVTLTFTPGGFQKTKILSMAPQTTPFTPPSGLCSPVDIRCLVVKTEDLTGDVECLRDHVVAETTASLPTQCFPESYAAIWRPSGTVFSDVASVAYPGTACISGWTTACETTITLESAQTYTQTWCCPSSYTCLVPTPGGTPYRDCVSLLSTNTEIWINNIETSGGRESTLWNSWRKISLTGLPSAAAGGPLSVKHPVFPLYGRVPSSQASGVVGGEGSLSTGAVAGIAVGAVALVLLLVGAGLFVCLRKRKQKRAAAAIAAENEGTSGHEGHAHKGFGYDAKQELPGHGTEMREVDAATPPPVELSAYTRAAEIPWLVRNVACKLVGLNSMVVSTQCQFGAGIVGSALAHFLSSSPSPTTPRTITLIDRSFGPLLGSTGHAPGFVGQFNDSKVLTKLAIDSVSEYTKIPGGFDTVGGLEIAFQPAGCERLKARCAAAAQLGLPAEMLSLSEAHTLAPELVRDNSSDSAPGTAVFFPTDGTADACAITSFYQASAKKSGVHFLQSSVKKLSLTSDGRIKGVQVVDSGSRTHLDADKVIFTTGIWALDLCRDLPCPVPVIPVGHPYMHARTRTPLSPREKPLPFVRWPEHHVYARDHGARYGIGSYDHPPVGCAPNQEDGTAIGVWIPDFRQTLESARGMLPPETAAEFEEDGSEKKKKKKRSRSFNGIFSMTPDNMPLAGAVRSVPGLHMAVAVWVTHAAGTAKFLTGVIGGEEVDRETLEALEPERFAGRDFATLEEESLCGYNSIYKTVAK</sequence>
<accession>A0AAI9ZMM0</accession>
<proteinExistence type="predicted"/>
<comment type="caution">
    <text evidence="4">The sequence shown here is derived from an EMBL/GenBank/DDBJ whole genome shotgun (WGS) entry which is preliminary data.</text>
</comment>
<keyword evidence="5" id="KW-1185">Reference proteome</keyword>
<dbReference type="GeneID" id="85477617"/>
<dbReference type="PANTHER" id="PTHR13847:SF193">
    <property type="entry name" value="PYRUVATE DEHYDROGENASE PHOSPHATASE REGULATORY SUBUNIT, MITOCHONDRIAL"/>
    <property type="match status" value="1"/>
</dbReference>
<keyword evidence="2" id="KW-0472">Membrane</keyword>
<name>A0AAI9ZMM0_9PEZI</name>
<dbReference type="SUPFAM" id="SSF51905">
    <property type="entry name" value="FAD/NAD(P)-binding domain"/>
    <property type="match status" value="1"/>
</dbReference>
<dbReference type="Pfam" id="PF01266">
    <property type="entry name" value="DAO"/>
    <property type="match status" value="1"/>
</dbReference>
<evidence type="ECO:0000256" key="2">
    <source>
        <dbReference type="SAM" id="Phobius"/>
    </source>
</evidence>
<dbReference type="EMBL" id="JAHMHQ010000018">
    <property type="protein sequence ID" value="KAK1633434.1"/>
    <property type="molecule type" value="Genomic_DNA"/>
</dbReference>
<dbReference type="SUPFAM" id="SSF54373">
    <property type="entry name" value="FAD-linked reductases, C-terminal domain"/>
    <property type="match status" value="1"/>
</dbReference>
<organism evidence="4 5">
    <name type="scientific">Colletotrichum phormii</name>
    <dbReference type="NCBI Taxonomy" id="359342"/>
    <lineage>
        <taxon>Eukaryota</taxon>
        <taxon>Fungi</taxon>
        <taxon>Dikarya</taxon>
        <taxon>Ascomycota</taxon>
        <taxon>Pezizomycotina</taxon>
        <taxon>Sordariomycetes</taxon>
        <taxon>Hypocreomycetidae</taxon>
        <taxon>Glomerellales</taxon>
        <taxon>Glomerellaceae</taxon>
        <taxon>Colletotrichum</taxon>
        <taxon>Colletotrichum acutatum species complex</taxon>
    </lineage>
</organism>
<feature type="domain" description="FAD dependent oxidoreductase" evidence="3">
    <location>
        <begin position="350"/>
        <end position="716"/>
    </location>
</feature>
<protein>
    <submittedName>
        <fullName evidence="4">FAD dependent oxidoreductase-domain-containing protein</fullName>
    </submittedName>
</protein>
<dbReference type="RefSeq" id="XP_060442041.1">
    <property type="nucleotide sequence ID" value="XM_060592755.1"/>
</dbReference>
<dbReference type="Gene3D" id="3.50.50.60">
    <property type="entry name" value="FAD/NAD(P)-binding domain"/>
    <property type="match status" value="1"/>
</dbReference>
<dbReference type="Proteomes" id="UP001243989">
    <property type="component" value="Unassembled WGS sequence"/>
</dbReference>
<dbReference type="InterPro" id="IPR036188">
    <property type="entry name" value="FAD/NAD-bd_sf"/>
</dbReference>
<feature type="region of interest" description="Disordered" evidence="1">
    <location>
        <begin position="649"/>
        <end position="675"/>
    </location>
</feature>
<dbReference type="Gene3D" id="3.30.9.10">
    <property type="entry name" value="D-Amino Acid Oxidase, subunit A, domain 2"/>
    <property type="match status" value="1"/>
</dbReference>